<evidence type="ECO:0000313" key="5">
    <source>
        <dbReference type="EMBL" id="KAL5107469.1"/>
    </source>
</evidence>
<comment type="caution">
    <text evidence="5">The sequence shown here is derived from an EMBL/GenBank/DDBJ whole genome shotgun (WGS) entry which is preliminary data.</text>
</comment>
<feature type="region of interest" description="Disordered" evidence="2">
    <location>
        <begin position="567"/>
        <end position="597"/>
    </location>
</feature>
<feature type="transmembrane region" description="Helical" evidence="3">
    <location>
        <begin position="104"/>
        <end position="123"/>
    </location>
</feature>
<keyword evidence="6" id="KW-1185">Reference proteome</keyword>
<feature type="region of interest" description="Disordered" evidence="2">
    <location>
        <begin position="700"/>
        <end position="723"/>
    </location>
</feature>
<accession>A0ABR4QDB1</accession>
<dbReference type="EMBL" id="JAKROA010000004">
    <property type="protein sequence ID" value="KAL5107469.1"/>
    <property type="molecule type" value="Genomic_DNA"/>
</dbReference>
<name>A0ABR4QDB1_9CEST</name>
<feature type="compositionally biased region" description="Polar residues" evidence="2">
    <location>
        <begin position="578"/>
        <end position="589"/>
    </location>
</feature>
<keyword evidence="3" id="KW-0812">Transmembrane</keyword>
<reference evidence="5 6" key="1">
    <citation type="journal article" date="2022" name="Front. Cell. Infect. Microbiol.">
        <title>The Genomes of Two Strains of Taenia crassiceps the Animal Model for the Study of Human Cysticercosis.</title>
        <authorList>
            <person name="Bobes R.J."/>
            <person name="Estrada K."/>
            <person name="Rios-Valencia D.G."/>
            <person name="Calderon-Gallegos A."/>
            <person name="de la Torre P."/>
            <person name="Carrero J.C."/>
            <person name="Sanchez-Flores A."/>
            <person name="Laclette J.P."/>
        </authorList>
    </citation>
    <scope>NUCLEOTIDE SEQUENCE [LARGE SCALE GENOMIC DNA]</scope>
    <source>
        <strain evidence="5">WFUcys</strain>
    </source>
</reference>
<evidence type="ECO:0000259" key="4">
    <source>
        <dbReference type="Pfam" id="PF12516"/>
    </source>
</evidence>
<comment type="similarity">
    <text evidence="1">Belongs to the FAM149 family.</text>
</comment>
<evidence type="ECO:0000256" key="1">
    <source>
        <dbReference type="ARBA" id="ARBA00008309"/>
    </source>
</evidence>
<feature type="region of interest" description="Disordered" evidence="2">
    <location>
        <begin position="168"/>
        <end position="202"/>
    </location>
</feature>
<evidence type="ECO:0000313" key="6">
    <source>
        <dbReference type="Proteomes" id="UP001651158"/>
    </source>
</evidence>
<gene>
    <name evidence="5" type="ORF">TcWFU_002610</name>
</gene>
<keyword evidence="3" id="KW-1133">Transmembrane helix</keyword>
<dbReference type="InterPro" id="IPR022194">
    <property type="entry name" value="DUF3719"/>
</dbReference>
<feature type="transmembrane region" description="Helical" evidence="3">
    <location>
        <begin position="6"/>
        <end position="26"/>
    </location>
</feature>
<proteinExistence type="inferred from homology"/>
<dbReference type="PANTHER" id="PTHR31997:SF1">
    <property type="entry name" value="AGAP003710-PA"/>
    <property type="match status" value="1"/>
</dbReference>
<protein>
    <recommendedName>
        <fullName evidence="4">DUF3719 domain-containing protein</fullName>
    </recommendedName>
</protein>
<keyword evidence="3" id="KW-0472">Membrane</keyword>
<dbReference type="InterPro" id="IPR039630">
    <property type="entry name" value="FAM149"/>
</dbReference>
<feature type="compositionally biased region" description="Polar residues" evidence="2">
    <location>
        <begin position="168"/>
        <end position="178"/>
    </location>
</feature>
<dbReference type="Pfam" id="PF12516">
    <property type="entry name" value="DUF3719"/>
    <property type="match status" value="1"/>
</dbReference>
<sequence>MSPLILLQLIVLLPCFFSGPLVLIILSQRQQQQQHSLKLREENDVCCTRLASAVGFSILRTVFATCTSALLSSAPPVSPDIQTNPSQKSPYSHFSTRNMFSKEVFWILNLIFHPAALPFNAYADLKQQRNADTNGTLACTPIVSTGQKYITTMLFNEREIKPNILTERFSTPNNTDAATISPGPGGDGHISTSQEKREPLPPLPTPCDRYFDLNTFSSEGCSFTTNPNDINSLTSSDWGDEACEIDRRRSQHVQELFDAIDQMLYEPGCLKNTILSTQIRRSSELKSGLCESPNQLTSSDFASVKHLIPECEEWVAKFPHFRLHGVQIRPHPVKSRGQPQQWESTMTQQSGLSDPHFDASMLTTRRFNRLPEASRVSQTPLNLQNVSRLYLSGSNLVIQGQRIQALPSVNTTTWLNRSRVSRMASRTQVGAANARFPQSDNSRTFLSTLPENPPAVTPHRNATRLTNKSKKSLYSVRQWESQTFKAPENRVIVRPPQCAAYMGSRTTKSQDGLMRKEALTQTLVVIILNEVLAVLKAPSPENLQDSPAAAKLTKSFLTLNEKEFESGGGARMAISPDLKSSTKTRSPSRLQDRTSPECPVDFVLSGKSFSSTSDLSNLSSTTPAFISISKKSNTKFSVTWPNRPDSKISPTLFDSTRTSPIPSGCSNTSGGQNKLQNGSTLPPITINRTNLQVIPRQFRRPDNETPRLPSIFSTTAKHPDGEDNGANYHYSAKVSLHGRSNQTAVLEHLSQLREALNNESLPHHEMNMRRNHSCVTKFPPYPSKTTQIQCSIQFN</sequence>
<evidence type="ECO:0000256" key="3">
    <source>
        <dbReference type="SAM" id="Phobius"/>
    </source>
</evidence>
<organism evidence="5 6">
    <name type="scientific">Taenia crassiceps</name>
    <dbReference type="NCBI Taxonomy" id="6207"/>
    <lineage>
        <taxon>Eukaryota</taxon>
        <taxon>Metazoa</taxon>
        <taxon>Spiralia</taxon>
        <taxon>Lophotrochozoa</taxon>
        <taxon>Platyhelminthes</taxon>
        <taxon>Cestoda</taxon>
        <taxon>Eucestoda</taxon>
        <taxon>Cyclophyllidea</taxon>
        <taxon>Taeniidae</taxon>
        <taxon>Taenia</taxon>
    </lineage>
</organism>
<evidence type="ECO:0000256" key="2">
    <source>
        <dbReference type="SAM" id="MobiDB-lite"/>
    </source>
</evidence>
<dbReference type="PANTHER" id="PTHR31997">
    <property type="entry name" value="AGAP003710-PA"/>
    <property type="match status" value="1"/>
</dbReference>
<feature type="domain" description="DUF3719" evidence="4">
    <location>
        <begin position="304"/>
        <end position="328"/>
    </location>
</feature>
<dbReference type="Proteomes" id="UP001651158">
    <property type="component" value="Unassembled WGS sequence"/>
</dbReference>
<feature type="region of interest" description="Disordered" evidence="2">
    <location>
        <begin position="648"/>
        <end position="684"/>
    </location>
</feature>